<dbReference type="Pfam" id="PF13555">
    <property type="entry name" value="AAA_29"/>
    <property type="match status" value="1"/>
</dbReference>
<feature type="coiled-coil region" evidence="1">
    <location>
        <begin position="654"/>
        <end position="748"/>
    </location>
</feature>
<feature type="coiled-coil region" evidence="1">
    <location>
        <begin position="900"/>
        <end position="943"/>
    </location>
</feature>
<dbReference type="Proteomes" id="UP001055039">
    <property type="component" value="Unassembled WGS sequence"/>
</dbReference>
<dbReference type="InterPro" id="IPR027417">
    <property type="entry name" value="P-loop_NTPase"/>
</dbReference>
<dbReference type="PANTHER" id="PTHR32182:SF0">
    <property type="entry name" value="DNA REPLICATION AND REPAIR PROTEIN RECF"/>
    <property type="match status" value="1"/>
</dbReference>
<evidence type="ECO:0000313" key="3">
    <source>
        <dbReference type="Proteomes" id="UP001055039"/>
    </source>
</evidence>
<keyword evidence="1" id="KW-0175">Coiled coil</keyword>
<comment type="caution">
    <text evidence="2">The sequence shown here is derived from an EMBL/GenBank/DDBJ whole genome shotgun (WGS) entry which is preliminary data.</text>
</comment>
<dbReference type="Gene3D" id="3.40.50.300">
    <property type="entry name" value="P-loop containing nucleotide triphosphate hydrolases"/>
    <property type="match status" value="2"/>
</dbReference>
<evidence type="ECO:0000313" key="2">
    <source>
        <dbReference type="EMBL" id="GJE65329.1"/>
    </source>
</evidence>
<dbReference type="EMBL" id="BPRC01000008">
    <property type="protein sequence ID" value="GJE65329.1"/>
    <property type="molecule type" value="Genomic_DNA"/>
</dbReference>
<protein>
    <submittedName>
        <fullName evidence="2">Chromosome partition protein Smc</fullName>
    </submittedName>
</protein>
<accession>A0ABQ4UE30</accession>
<evidence type="ECO:0000256" key="1">
    <source>
        <dbReference type="SAM" id="Coils"/>
    </source>
</evidence>
<feature type="coiled-coil region" evidence="1">
    <location>
        <begin position="256"/>
        <end position="283"/>
    </location>
</feature>
<sequence>MRERGGASIALSLVQPRGQAAGPVYRLTDIAISNWYLIRREQIRIRGAAALVGPTGAGKSTIFDAVGTVLAGNNASRLALNASASGRSARTVRDYCLGWISDPAEGGRPTREACETLIALVFENPQSGRVVTVGLALAARSEEQKEETLSRFVAIGHRFEIADYVRETSEGSFVAPWAEVAADLRRRADSFEEFRTSGERFTAAVLATLREGAATPDPRQFLRTFSNAVAFKPIFDTSAFVRSFVLEAEPLDVARIRQSIETWRRLLETIEELEKRLAHLSRICERYESWARASLTAALDEMRAGSADLRRRILDHTDARRVLAETSERLRIARESVATSQGFVREIDTEIAARKALIVGSAAEARLAASHAGLAMAARDRRDLTNRLAAIVGLVQDAGRLSAIAGPLRRIDLGAARIVEACARSGLRREAPPEDILRVDGPLKGLLDSLAQMPDIASALEEEAEDLALKARERENEVRGLDTQVNAGRTSAARLSSDTEAFREELGRLGIEAAPICELAEIVDPKWGPALEGLLGRAREALVVEPDRLDRAFALLESRKNQFFRCLLVKTTDTARRAARRFDDGPMGLIETDSDHAEAFLAARLGGYDLAPDDAALRNMSRAVAPSGRSTSGMAYSVVRPVPLMMTRGQRGPTAETRRRLDEAREEARVLRAEATVMREAARIASLLRSRLAEAPVDLEALRAEADAIEGRRRSLATEQETVARADAGVIEAELKELQKERSAYLTELVQVLEPKRDALLAEEAGLKARVAQGKEAARAAFLAYRTALRRWTTGDTVRIRLTGTVPADMPGTAAGIAAARTDRAALDTKALAALASQARASAREAADSVRNQGRAAERDLAEYCAAWRVENPLGSGEQPASYGYAWAVRERDEVAGHELRRYRDQSLRAEAEMRRLMTEDLLTRLADKFERMRARLDALNERLASQTFTGQTYAFEAEVDRRYAAVHALATEVARSPDAAQAILPGPEEGADKSPLAAALAEITALIEGEESAARLADYRNYFVYEIGMRDRAGNRTTLSSRALRGSGGEAQAPFYVAIAASMASAYYPGDRPGDETPGLGLCLLDEAFSKLDVRNSQSLVDLFRAWGLQLLIAAPEDKRTTLTEVMDTVVTVYKSPDLASVRIDAEHPLETAKRALAEINPDRRGIEAFRLSDAAE</sequence>
<dbReference type="SUPFAM" id="SSF52540">
    <property type="entry name" value="P-loop containing nucleoside triphosphate hydrolases"/>
    <property type="match status" value="1"/>
</dbReference>
<name>A0ABQ4UE30_9HYPH</name>
<reference evidence="2" key="2">
    <citation type="submission" date="2021-08" db="EMBL/GenBank/DDBJ databases">
        <authorList>
            <person name="Tani A."/>
            <person name="Ola A."/>
            <person name="Ogura Y."/>
            <person name="Katsura K."/>
            <person name="Hayashi T."/>
        </authorList>
    </citation>
    <scope>NUCLEOTIDE SEQUENCE</scope>
    <source>
        <strain evidence="2">NBRC 15686</strain>
    </source>
</reference>
<proteinExistence type="predicted"/>
<keyword evidence="3" id="KW-1185">Reference proteome</keyword>
<organism evidence="2 3">
    <name type="scientific">Methylorubrum aminovorans</name>
    <dbReference type="NCBI Taxonomy" id="269069"/>
    <lineage>
        <taxon>Bacteria</taxon>
        <taxon>Pseudomonadati</taxon>
        <taxon>Pseudomonadota</taxon>
        <taxon>Alphaproteobacteria</taxon>
        <taxon>Hyphomicrobiales</taxon>
        <taxon>Methylobacteriaceae</taxon>
        <taxon>Methylorubrum</taxon>
    </lineage>
</organism>
<gene>
    <name evidence="2" type="primary">smc_1</name>
    <name evidence="2" type="ORF">LNAOJCKE_2539</name>
</gene>
<reference evidence="2" key="1">
    <citation type="journal article" date="2021" name="Front. Microbiol.">
        <title>Comprehensive Comparative Genomics and Phenotyping of Methylobacterium Species.</title>
        <authorList>
            <person name="Alessa O."/>
            <person name="Ogura Y."/>
            <person name="Fujitani Y."/>
            <person name="Takami H."/>
            <person name="Hayashi T."/>
            <person name="Sahin N."/>
            <person name="Tani A."/>
        </authorList>
    </citation>
    <scope>NUCLEOTIDE SEQUENCE</scope>
    <source>
        <strain evidence="2">NBRC 15686</strain>
    </source>
</reference>
<dbReference type="PANTHER" id="PTHR32182">
    <property type="entry name" value="DNA REPLICATION AND REPAIR PROTEIN RECF"/>
    <property type="match status" value="1"/>
</dbReference>
<dbReference type="Pfam" id="PF13558">
    <property type="entry name" value="SbcC_Walker_B"/>
    <property type="match status" value="1"/>
</dbReference>